<accession>A0ACC1XQ38</accession>
<keyword evidence="2" id="KW-1185">Reference proteome</keyword>
<protein>
    <submittedName>
        <fullName evidence="1">DNA-directed RNA polymerase subunit</fullName>
    </submittedName>
</protein>
<sequence>MDNEFCEEWLEVPFGILNRIIIGISTEAEKEKIAVTEIGAVSEVSDPKLGLPNPTSECSSCGAKSLKSCEGHFGFIKFPFTIQHPYFLSEVTKLLNNICPACKSIRKDLVVKGAGSLRKEQQTRDCRYCDRNSVAWYPRMKFKVSPKDLSRNTAIIVEIDEKPPKKYQKLADDYWDFILKDAQQEENSVKSNRKVLSHAQVRFLLKDVDQRFIEKFIPRKDALFLNCFPVTPNNHRVTEVVRAFSNGKKLIFDERTRAYRKMVDFRGRPSELSSLVHDCLKISKLQLDKSSRKDSAEVRQKKNIDVSNSSGLRWVKDVVLGKRNDHCFRMVVTGDPNINLREIGIPCHIAERLQITEHLTTWNWERLNACCSLRLLEKGELYVCRKGSLVRVRRVDALHLGDTIYRPLSDGDIVLINRPPSIHVHSVIALSVKVLPVSSVVTLNPLCCSPFHGDFDGDCLHGYIPQSIDARAELTDLVALDRQLTNQQSGRNLLSLCQDSLTAAHLVIEDGVFLSLLQMQQLQMFCPHRLLSPAIIKAPSLNSGVWTGKQLFSMLLPPDFEYMFPSKGVHISGGELLSSEGSTWLRDYDDNLFQRLTKHCQDKVLDFLYAAQEVLCEWLSMRGLSVSLSDLYLSSDSCSRNIMMEEIFYGLQEAQDTCNFKQLMVNSSQDFLMSAEDNGNAMGFDMQHLSYEKQRSAALSQASVDAFKQVFWDIQNLAYKHARKDNSLLAMFKAGSKGNLLKLVQHSLCVGLQHSLAPLSFRFPNKLSCTAWNSLKAGDAAEFAKCYIPSAVVKNSFLTGLNPLECFVHSVTSRDSSFSDNADLPGTLNRKLMFFMRDLYTAYDGTVRNAYGNQLVQFSYSNEGTSAPVGGVAGQPVGSLAACAISEAAYSALDQPISLLETSPLLNLKNVLECGSKKSNADQTMTLYLSKKLGKRRHGFEYAALEVKHHLECLMFSDIVSTAMIIYSPQSCSKMRFSPWICHFHVRKEIMKRTRLNANSIIASLYKQTSFVRTESKVGVSELHISNKECSSIDPQNECHDTLCISVMIVESSRKFIELDMIRNSLIPFLLRTVVKGFQEIKKVDILWKDGPKASKWHDDSFGELYLRVSMSRDCSRTILWGVLMNNCLQIMRMIDWTRSHPDNIHSFCLAYGIDAGLKIFLNNLESAISDTGKTILPEHLLLVANSLSATGEFVGLTPKGIAQQREHASVSSPLVQAFFSNPGACFIKAAKAGVVDNLQGSIDALAWGKVPPVGTGGHFDIIYSGEGHTLDEPVDVYNLLGKPVNFKPTVKFEVCNTRGHISDKYGAQFAYAFGGSASKELKKIISRSLLSSFLTLNDIQKLSRALKNILHKYPVGQRLSETDENKVISALYFHPHGDEKFGAGPQEIKVTYHPKHQNTRCFSLLRADGTIEDFSYRKCVLGALEIIAPARAKSYQAKWLQYGTS</sequence>
<proteinExistence type="predicted"/>
<name>A0ACC1XQ38_MELAZ</name>
<evidence type="ECO:0000313" key="1">
    <source>
        <dbReference type="EMBL" id="KAJ4713033.1"/>
    </source>
</evidence>
<organism evidence="1 2">
    <name type="scientific">Melia azedarach</name>
    <name type="common">Chinaberry tree</name>
    <dbReference type="NCBI Taxonomy" id="155640"/>
    <lineage>
        <taxon>Eukaryota</taxon>
        <taxon>Viridiplantae</taxon>
        <taxon>Streptophyta</taxon>
        <taxon>Embryophyta</taxon>
        <taxon>Tracheophyta</taxon>
        <taxon>Spermatophyta</taxon>
        <taxon>Magnoliopsida</taxon>
        <taxon>eudicotyledons</taxon>
        <taxon>Gunneridae</taxon>
        <taxon>Pentapetalae</taxon>
        <taxon>rosids</taxon>
        <taxon>malvids</taxon>
        <taxon>Sapindales</taxon>
        <taxon>Meliaceae</taxon>
        <taxon>Melia</taxon>
    </lineage>
</organism>
<reference evidence="1 2" key="1">
    <citation type="journal article" date="2023" name="Science">
        <title>Complex scaffold remodeling in plant triterpene biosynthesis.</title>
        <authorList>
            <person name="De La Pena R."/>
            <person name="Hodgson H."/>
            <person name="Liu J.C."/>
            <person name="Stephenson M.J."/>
            <person name="Martin A.C."/>
            <person name="Owen C."/>
            <person name="Harkess A."/>
            <person name="Leebens-Mack J."/>
            <person name="Jimenez L.E."/>
            <person name="Osbourn A."/>
            <person name="Sattely E.S."/>
        </authorList>
    </citation>
    <scope>NUCLEOTIDE SEQUENCE [LARGE SCALE GENOMIC DNA]</scope>
    <source>
        <strain evidence="2">cv. JPN11</strain>
        <tissue evidence="1">Leaf</tissue>
    </source>
</reference>
<comment type="caution">
    <text evidence="1">The sequence shown here is derived from an EMBL/GenBank/DDBJ whole genome shotgun (WGS) entry which is preliminary data.</text>
</comment>
<dbReference type="EMBL" id="CM051401">
    <property type="protein sequence ID" value="KAJ4713033.1"/>
    <property type="molecule type" value="Genomic_DNA"/>
</dbReference>
<keyword evidence="1" id="KW-0804">Transcription</keyword>
<keyword evidence="1" id="KW-0240">DNA-directed RNA polymerase</keyword>
<gene>
    <name evidence="1" type="ORF">OWV82_015182</name>
</gene>
<dbReference type="Proteomes" id="UP001164539">
    <property type="component" value="Chromosome 8"/>
</dbReference>
<evidence type="ECO:0000313" key="2">
    <source>
        <dbReference type="Proteomes" id="UP001164539"/>
    </source>
</evidence>